<reference evidence="1" key="1">
    <citation type="journal article" date="2011" name="Genome Biol.">
        <title>The draft genome of the carcinogenic human liver fluke Clonorchis sinensis.</title>
        <authorList>
            <person name="Wang X."/>
            <person name="Chen W."/>
            <person name="Huang Y."/>
            <person name="Sun J."/>
            <person name="Men J."/>
            <person name="Liu H."/>
            <person name="Luo F."/>
            <person name="Guo L."/>
            <person name="Lv X."/>
            <person name="Deng C."/>
            <person name="Zhou C."/>
            <person name="Fan Y."/>
            <person name="Li X."/>
            <person name="Huang L."/>
            <person name="Hu Y."/>
            <person name="Liang C."/>
            <person name="Hu X."/>
            <person name="Xu J."/>
            <person name="Yu X."/>
        </authorList>
    </citation>
    <scope>NUCLEOTIDE SEQUENCE [LARGE SCALE GENOMIC DNA]</scope>
    <source>
        <strain evidence="1">Henan</strain>
    </source>
</reference>
<reference key="2">
    <citation type="submission" date="2011-10" db="EMBL/GenBank/DDBJ databases">
        <title>The genome and transcriptome sequence of Clonorchis sinensis provide insights into the carcinogenic liver fluke.</title>
        <authorList>
            <person name="Wang X."/>
            <person name="Huang Y."/>
            <person name="Chen W."/>
            <person name="Liu H."/>
            <person name="Guo L."/>
            <person name="Chen Y."/>
            <person name="Luo F."/>
            <person name="Zhou W."/>
            <person name="Sun J."/>
            <person name="Mao Q."/>
            <person name="Liang P."/>
            <person name="Zhou C."/>
            <person name="Tian Y."/>
            <person name="Men J."/>
            <person name="Lv X."/>
            <person name="Huang L."/>
            <person name="Zhou J."/>
            <person name="Hu Y."/>
            <person name="Li R."/>
            <person name="Zhang F."/>
            <person name="Lei H."/>
            <person name="Li X."/>
            <person name="Hu X."/>
            <person name="Liang C."/>
            <person name="Xu J."/>
            <person name="Wu Z."/>
            <person name="Yu X."/>
        </authorList>
    </citation>
    <scope>NUCLEOTIDE SEQUENCE</scope>
    <source>
        <strain>Henan</strain>
    </source>
</reference>
<accession>G7Y3D2</accession>
<organism evidence="1 2">
    <name type="scientific">Clonorchis sinensis</name>
    <name type="common">Chinese liver fluke</name>
    <dbReference type="NCBI Taxonomy" id="79923"/>
    <lineage>
        <taxon>Eukaryota</taxon>
        <taxon>Metazoa</taxon>
        <taxon>Spiralia</taxon>
        <taxon>Lophotrochozoa</taxon>
        <taxon>Platyhelminthes</taxon>
        <taxon>Trematoda</taxon>
        <taxon>Digenea</taxon>
        <taxon>Opisthorchiida</taxon>
        <taxon>Opisthorchiata</taxon>
        <taxon>Opisthorchiidae</taxon>
        <taxon>Clonorchis</taxon>
    </lineage>
</organism>
<evidence type="ECO:0000313" key="1">
    <source>
        <dbReference type="EMBL" id="GAA47469.1"/>
    </source>
</evidence>
<gene>
    <name evidence="1" type="ORF">CLF_100404</name>
</gene>
<keyword evidence="2" id="KW-1185">Reference proteome</keyword>
<proteinExistence type="predicted"/>
<dbReference type="EMBL" id="DF142840">
    <property type="protein sequence ID" value="GAA47469.1"/>
    <property type="molecule type" value="Genomic_DNA"/>
</dbReference>
<protein>
    <submittedName>
        <fullName evidence="1">Uncharacterized protein</fullName>
    </submittedName>
</protein>
<name>G7Y3D2_CLOSI</name>
<sequence length="326" mass="37183">MSEIDGPHFDNYSTTLSSSRRKFVRNVSVSLSCYGFTFNPGRYIDQVNKVGLERPSSRGVLINIVAIKPPALEKASILVDTIAFEICERIECRHQVLVFNEPDRSPLEHTKTAILTAFGMLDTMCTARRPRQLKPSLCCPIILQFRDENDAELRATPIGDSGLEGIPEAIWISIEQTKRLVMCHINSCRCSKQADTFTVNGNPVTHSTDIKDFGLRYSCTFTFSQQVQCQVARAQRTDLRHYFFLVYYTLIWSSLPDLFRNITHRHTFSQPVDDFLTYLAACTMDENLVWWSIWTPAKSGMDDQVGCYPLPEDRTSQTNDPKCDVR</sequence>
<dbReference type="Proteomes" id="UP000008909">
    <property type="component" value="Unassembled WGS sequence"/>
</dbReference>
<evidence type="ECO:0000313" key="2">
    <source>
        <dbReference type="Proteomes" id="UP000008909"/>
    </source>
</evidence>
<dbReference type="AlphaFoldDB" id="G7Y3D2"/>